<dbReference type="AlphaFoldDB" id="A0A011P7F7"/>
<dbReference type="EMBL" id="JEMY01000003">
    <property type="protein sequence ID" value="EXI90903.1"/>
    <property type="molecule type" value="Genomic_DNA"/>
</dbReference>
<organism evidence="1 2">
    <name type="scientific">Accumulibacter regalis</name>
    <dbReference type="NCBI Taxonomy" id="522306"/>
    <lineage>
        <taxon>Bacteria</taxon>
        <taxon>Pseudomonadati</taxon>
        <taxon>Pseudomonadota</taxon>
        <taxon>Betaproteobacteria</taxon>
        <taxon>Candidatus Accumulibacter</taxon>
    </lineage>
</organism>
<evidence type="ECO:0000313" key="1">
    <source>
        <dbReference type="EMBL" id="EXI90903.1"/>
    </source>
</evidence>
<proteinExistence type="predicted"/>
<accession>A0A011P7F7</accession>
<sequence length="86" mass="9498">MGQYLRPARVRYGIYVLGNTDPQRQWKEPDSGDLIGFDELVRRVVARAAALQTKLAEEVDALAVIAIDFSDPRQRGRPVTEAAAAS</sequence>
<dbReference type="Proteomes" id="UP000022141">
    <property type="component" value="Unassembled WGS sequence"/>
</dbReference>
<protein>
    <submittedName>
        <fullName evidence="1">Uncharacterized protein</fullName>
    </submittedName>
</protein>
<comment type="caution">
    <text evidence="1">The sequence shown here is derived from an EMBL/GenBank/DDBJ whole genome shotgun (WGS) entry which is preliminary data.</text>
</comment>
<keyword evidence="2" id="KW-1185">Reference proteome</keyword>
<reference evidence="1" key="1">
    <citation type="submission" date="2014-02" db="EMBL/GenBank/DDBJ databases">
        <title>Expanding our view of genomic diversity in Candidatus Accumulibacter clades.</title>
        <authorList>
            <person name="Skennerton C.T."/>
            <person name="Barr J.J."/>
            <person name="Slater F.R."/>
            <person name="Bond P.L."/>
            <person name="Tyson G.W."/>
        </authorList>
    </citation>
    <scope>NUCLEOTIDE SEQUENCE [LARGE SCALE GENOMIC DNA]</scope>
</reference>
<gene>
    <name evidence="1" type="ORF">AW11_00244</name>
</gene>
<dbReference type="PATRIC" id="fig|1454004.3.peg.249"/>
<name>A0A011P7F7_ACCRE</name>
<evidence type="ECO:0000313" key="2">
    <source>
        <dbReference type="Proteomes" id="UP000022141"/>
    </source>
</evidence>